<accession>A0A9P0M4Y2</accession>
<reference evidence="1" key="1">
    <citation type="submission" date="2022-03" db="EMBL/GenBank/DDBJ databases">
        <authorList>
            <person name="Sayadi A."/>
        </authorList>
    </citation>
    <scope>NUCLEOTIDE SEQUENCE</scope>
</reference>
<proteinExistence type="predicted"/>
<sequence>MLLQQLLLSSWIPIKSFNRNRRESSSFLLQLVASCCSFANWWKPSP</sequence>
<protein>
    <submittedName>
        <fullName evidence="1">Uncharacterized protein</fullName>
    </submittedName>
</protein>
<gene>
    <name evidence="1" type="ORF">ACAOBT_LOCUS30570</name>
</gene>
<comment type="caution">
    <text evidence="1">The sequence shown here is derived from an EMBL/GenBank/DDBJ whole genome shotgun (WGS) entry which is preliminary data.</text>
</comment>
<dbReference type="AlphaFoldDB" id="A0A9P0M4Y2"/>
<organism evidence="1 2">
    <name type="scientific">Acanthoscelides obtectus</name>
    <name type="common">Bean weevil</name>
    <name type="synonym">Bruchus obtectus</name>
    <dbReference type="NCBI Taxonomy" id="200917"/>
    <lineage>
        <taxon>Eukaryota</taxon>
        <taxon>Metazoa</taxon>
        <taxon>Ecdysozoa</taxon>
        <taxon>Arthropoda</taxon>
        <taxon>Hexapoda</taxon>
        <taxon>Insecta</taxon>
        <taxon>Pterygota</taxon>
        <taxon>Neoptera</taxon>
        <taxon>Endopterygota</taxon>
        <taxon>Coleoptera</taxon>
        <taxon>Polyphaga</taxon>
        <taxon>Cucujiformia</taxon>
        <taxon>Chrysomeloidea</taxon>
        <taxon>Chrysomelidae</taxon>
        <taxon>Bruchinae</taxon>
        <taxon>Bruchini</taxon>
        <taxon>Acanthoscelides</taxon>
    </lineage>
</organism>
<evidence type="ECO:0000313" key="2">
    <source>
        <dbReference type="Proteomes" id="UP001152888"/>
    </source>
</evidence>
<evidence type="ECO:0000313" key="1">
    <source>
        <dbReference type="EMBL" id="CAH2009010.1"/>
    </source>
</evidence>
<dbReference type="Proteomes" id="UP001152888">
    <property type="component" value="Unassembled WGS sequence"/>
</dbReference>
<keyword evidence="2" id="KW-1185">Reference proteome</keyword>
<name>A0A9P0M4Y2_ACAOB</name>
<dbReference type="EMBL" id="CAKOFQ010007847">
    <property type="protein sequence ID" value="CAH2009010.1"/>
    <property type="molecule type" value="Genomic_DNA"/>
</dbReference>